<dbReference type="SUPFAM" id="SSF56300">
    <property type="entry name" value="Metallo-dependent phosphatases"/>
    <property type="match status" value="1"/>
</dbReference>
<evidence type="ECO:0000259" key="1">
    <source>
        <dbReference type="Pfam" id="PF00149"/>
    </source>
</evidence>
<dbReference type="Proteomes" id="UP000216225">
    <property type="component" value="Unassembled WGS sequence"/>
</dbReference>
<reference evidence="2 3" key="1">
    <citation type="submission" date="2018-09" db="EMBL/GenBank/DDBJ databases">
        <title>Genome comparison of Alicycliphilus sp. BQ1, a polyurethanolytic bacterium, with its closest phylogenetic relatives Alicycliphilus denitrificans BC and K601, unable to attack polyurethane.</title>
        <authorList>
            <person name="Loza-Tavera H."/>
            <person name="Lozano L."/>
            <person name="Cevallos M."/>
            <person name="Maya-Lucas O."/>
            <person name="Garcia-Mena J."/>
            <person name="Hernandez J."/>
        </authorList>
    </citation>
    <scope>NUCLEOTIDE SEQUENCE [LARGE SCALE GENOMIC DNA]</scope>
    <source>
        <strain evidence="2 3">BQ1</strain>
    </source>
</reference>
<evidence type="ECO:0000313" key="2">
    <source>
        <dbReference type="EMBL" id="RKJ98290.1"/>
    </source>
</evidence>
<dbReference type="AlphaFoldDB" id="A0A3R7HQ43"/>
<accession>A0A3R7HQ43</accession>
<dbReference type="RefSeq" id="WP_094434249.1">
    <property type="nucleotide sequence ID" value="NZ_NKDB02000001.1"/>
</dbReference>
<name>A0A3R7HQ43_9BURK</name>
<dbReference type="GO" id="GO:0016787">
    <property type="term" value="F:hydrolase activity"/>
    <property type="evidence" value="ECO:0007669"/>
    <property type="project" value="InterPro"/>
</dbReference>
<protein>
    <submittedName>
        <fullName evidence="2">Metallophosphoesterase</fullName>
    </submittedName>
</protein>
<dbReference type="Pfam" id="PF00149">
    <property type="entry name" value="Metallophos"/>
    <property type="match status" value="1"/>
</dbReference>
<organism evidence="2 3">
    <name type="scientific">Alicycliphilus denitrificans</name>
    <dbReference type="NCBI Taxonomy" id="179636"/>
    <lineage>
        <taxon>Bacteria</taxon>
        <taxon>Pseudomonadati</taxon>
        <taxon>Pseudomonadota</taxon>
        <taxon>Betaproteobacteria</taxon>
        <taxon>Burkholderiales</taxon>
        <taxon>Comamonadaceae</taxon>
        <taxon>Alicycliphilus</taxon>
    </lineage>
</organism>
<proteinExistence type="predicted"/>
<dbReference type="EMBL" id="NKDB02000001">
    <property type="protein sequence ID" value="RKJ98290.1"/>
    <property type="molecule type" value="Genomic_DNA"/>
</dbReference>
<dbReference type="InterPro" id="IPR029052">
    <property type="entry name" value="Metallo-depent_PP-like"/>
</dbReference>
<comment type="caution">
    <text evidence="2">The sequence shown here is derived from an EMBL/GenBank/DDBJ whole genome shotgun (WGS) entry which is preliminary data.</text>
</comment>
<sequence length="256" mass="27846">MRLHILSDLHLGVQGMEHPRTDADVVVLAGDIARPGQAVAWARGFGKPVLYVPGNHEFYGASLQQTARTLRALCADGPVQLLDNRSLALQGVRFVGTTLWSDFRIAGEGQARADAMQEAQRLVRDFQRIRTAEQPDAPLFSPQDAAALYDANVQWLARELAQPFDGPTVVITHHAPSPRSIHPRFAGSPLNAIFVSDAEGLVAASGARLWIHGHTHDSFDYLLHGTRVLCNPRGYGKDGVNENPLFDPALVVEVAA</sequence>
<feature type="domain" description="Calcineurin-like phosphoesterase" evidence="1">
    <location>
        <begin position="18"/>
        <end position="217"/>
    </location>
</feature>
<dbReference type="Gene3D" id="3.60.21.10">
    <property type="match status" value="1"/>
</dbReference>
<dbReference type="InterPro" id="IPR004843">
    <property type="entry name" value="Calcineurin-like_PHP"/>
</dbReference>
<gene>
    <name evidence="2" type="ORF">CE154_000510</name>
</gene>
<evidence type="ECO:0000313" key="3">
    <source>
        <dbReference type="Proteomes" id="UP000216225"/>
    </source>
</evidence>
<dbReference type="PANTHER" id="PTHR37844:SF2">
    <property type="entry name" value="SER_THR PROTEIN PHOSPHATASE SUPERFAMILY (AFU_ORTHOLOGUE AFUA_1G14840)"/>
    <property type="match status" value="1"/>
</dbReference>
<dbReference type="PANTHER" id="PTHR37844">
    <property type="entry name" value="SER/THR PROTEIN PHOSPHATASE SUPERFAMILY (AFU_ORTHOLOGUE AFUA_1G14840)"/>
    <property type="match status" value="1"/>
</dbReference>